<name>A0A443PZD1_9MAGN</name>
<evidence type="ECO:0000259" key="7">
    <source>
        <dbReference type="Pfam" id="PF14008"/>
    </source>
</evidence>
<comment type="similarity">
    <text evidence="1 5">Belongs to the metallophosphoesterase superfamily. Purple acid phosphatase family.</text>
</comment>
<dbReference type="SUPFAM" id="SSF56300">
    <property type="entry name" value="Metallo-dependent phosphatases"/>
    <property type="match status" value="2"/>
</dbReference>
<dbReference type="Gene3D" id="2.60.40.380">
    <property type="entry name" value="Purple acid phosphatase-like, N-terminal"/>
    <property type="match status" value="2"/>
</dbReference>
<dbReference type="AlphaFoldDB" id="A0A443PZD1"/>
<dbReference type="EMBL" id="QPKB01000012">
    <property type="protein sequence ID" value="RWR96105.1"/>
    <property type="molecule type" value="Genomic_DNA"/>
</dbReference>
<dbReference type="PANTHER" id="PTHR22953:SF153">
    <property type="entry name" value="PURPLE ACID PHOSPHATASE"/>
    <property type="match status" value="1"/>
</dbReference>
<dbReference type="CDD" id="cd00839">
    <property type="entry name" value="MPP_PAPs"/>
    <property type="match status" value="2"/>
</dbReference>
<evidence type="ECO:0000256" key="3">
    <source>
        <dbReference type="ARBA" id="ARBA00022801"/>
    </source>
</evidence>
<dbReference type="EC" id="3.1.3.2" evidence="5"/>
<keyword evidence="10" id="KW-1185">Reference proteome</keyword>
<feature type="domain" description="Purple acid phosphatase C-terminal" evidence="7">
    <location>
        <begin position="1015"/>
        <end position="1054"/>
    </location>
</feature>
<feature type="domain" description="Calcineurin-like phosphoesterase" evidence="6">
    <location>
        <begin position="191"/>
        <end position="404"/>
    </location>
</feature>
<dbReference type="Proteomes" id="UP000283530">
    <property type="component" value="Unassembled WGS sequence"/>
</dbReference>
<gene>
    <name evidence="9" type="ORF">CKAN_02547100</name>
</gene>
<dbReference type="STRING" id="337451.A0A443PZD1"/>
<dbReference type="OrthoDB" id="45007at2759"/>
<dbReference type="InterPro" id="IPR015914">
    <property type="entry name" value="PAPs_N"/>
</dbReference>
<evidence type="ECO:0000259" key="6">
    <source>
        <dbReference type="Pfam" id="PF00149"/>
    </source>
</evidence>
<dbReference type="PANTHER" id="PTHR22953">
    <property type="entry name" value="ACID PHOSPHATASE RELATED"/>
    <property type="match status" value="1"/>
</dbReference>
<evidence type="ECO:0000313" key="9">
    <source>
        <dbReference type="EMBL" id="RWR96105.1"/>
    </source>
</evidence>
<protein>
    <recommendedName>
        <fullName evidence="5">Purple acid phosphatase</fullName>
        <ecNumber evidence="5">3.1.3.2</ecNumber>
    </recommendedName>
</protein>
<dbReference type="InterPro" id="IPR029052">
    <property type="entry name" value="Metallo-depent_PP-like"/>
</dbReference>
<dbReference type="Gene3D" id="3.60.21.10">
    <property type="match status" value="2"/>
</dbReference>
<dbReference type="Pfam" id="PF00149">
    <property type="entry name" value="Metallophos"/>
    <property type="match status" value="2"/>
</dbReference>
<feature type="domain" description="Purple acid phosphatase N-terminal" evidence="8">
    <location>
        <begin position="612"/>
        <end position="723"/>
    </location>
</feature>
<feature type="domain" description="Purple acid phosphatase N-terminal" evidence="8">
    <location>
        <begin position="68"/>
        <end position="179"/>
    </location>
</feature>
<keyword evidence="3 5" id="KW-0378">Hydrolase</keyword>
<feature type="signal peptide" evidence="5">
    <location>
        <begin position="1"/>
        <end position="23"/>
    </location>
</feature>
<dbReference type="InterPro" id="IPR004843">
    <property type="entry name" value="Calcineurin-like_PHP"/>
</dbReference>
<accession>A0A443PZD1</accession>
<dbReference type="GO" id="GO:0046872">
    <property type="term" value="F:metal ion binding"/>
    <property type="evidence" value="ECO:0007669"/>
    <property type="project" value="InterPro"/>
</dbReference>
<feature type="domain" description="Calcineurin-like phosphoesterase" evidence="6">
    <location>
        <begin position="735"/>
        <end position="948"/>
    </location>
</feature>
<evidence type="ECO:0000313" key="10">
    <source>
        <dbReference type="Proteomes" id="UP000283530"/>
    </source>
</evidence>
<dbReference type="Pfam" id="PF16656">
    <property type="entry name" value="Pur_ac_phosph_N"/>
    <property type="match status" value="2"/>
</dbReference>
<dbReference type="Pfam" id="PF14008">
    <property type="entry name" value="Metallophos_C"/>
    <property type="match status" value="2"/>
</dbReference>
<dbReference type="InterPro" id="IPR025733">
    <property type="entry name" value="PAPs_C"/>
</dbReference>
<keyword evidence="2 5" id="KW-0732">Signal</keyword>
<comment type="caution">
    <text evidence="9">The sequence shown here is derived from an EMBL/GenBank/DDBJ whole genome shotgun (WGS) entry which is preliminary data.</text>
</comment>
<evidence type="ECO:0000259" key="8">
    <source>
        <dbReference type="Pfam" id="PF16656"/>
    </source>
</evidence>
<keyword evidence="4" id="KW-0325">Glycoprotein</keyword>
<dbReference type="InterPro" id="IPR039331">
    <property type="entry name" value="PAPs-like"/>
</dbReference>
<reference evidence="9 10" key="1">
    <citation type="journal article" date="2019" name="Nat. Plants">
        <title>Stout camphor tree genome fills gaps in understanding of flowering plant genome evolution.</title>
        <authorList>
            <person name="Chaw S.M."/>
            <person name="Liu Y.C."/>
            <person name="Wu Y.W."/>
            <person name="Wang H.Y."/>
            <person name="Lin C.I."/>
            <person name="Wu C.S."/>
            <person name="Ke H.M."/>
            <person name="Chang L.Y."/>
            <person name="Hsu C.Y."/>
            <person name="Yang H.T."/>
            <person name="Sudianto E."/>
            <person name="Hsu M.H."/>
            <person name="Wu K.P."/>
            <person name="Wang L.N."/>
            <person name="Leebens-Mack J.H."/>
            <person name="Tsai I.J."/>
        </authorList>
    </citation>
    <scope>NUCLEOTIDE SEQUENCE [LARGE SCALE GENOMIC DNA]</scope>
    <source>
        <strain evidence="10">cv. Chaw 1501</strain>
        <tissue evidence="9">Young leaves</tissue>
    </source>
</reference>
<feature type="domain" description="Purple acid phosphatase C-terminal" evidence="7">
    <location>
        <begin position="471"/>
        <end position="510"/>
    </location>
</feature>
<evidence type="ECO:0000256" key="5">
    <source>
        <dbReference type="RuleBase" id="RU361203"/>
    </source>
</evidence>
<dbReference type="InterPro" id="IPR008963">
    <property type="entry name" value="Purple_acid_Pase-like_N"/>
</dbReference>
<evidence type="ECO:0000256" key="1">
    <source>
        <dbReference type="ARBA" id="ARBA00008723"/>
    </source>
</evidence>
<proteinExistence type="inferred from homology"/>
<evidence type="ECO:0000256" key="4">
    <source>
        <dbReference type="ARBA" id="ARBA00023180"/>
    </source>
</evidence>
<dbReference type="InterPro" id="IPR041792">
    <property type="entry name" value="MPP_PAP"/>
</dbReference>
<dbReference type="GO" id="GO:0003993">
    <property type="term" value="F:acid phosphatase activity"/>
    <property type="evidence" value="ECO:0007669"/>
    <property type="project" value="UniProtKB-EC"/>
</dbReference>
<feature type="chain" id="PRO_5018813046" description="Purple acid phosphatase" evidence="5">
    <location>
        <begin position="24"/>
        <end position="1087"/>
    </location>
</feature>
<dbReference type="SUPFAM" id="SSF49363">
    <property type="entry name" value="Purple acid phosphatase, N-terminal domain"/>
    <property type="match status" value="2"/>
</dbReference>
<organism evidence="9 10">
    <name type="scientific">Cinnamomum micranthum f. kanehirae</name>
    <dbReference type="NCBI Taxonomy" id="337451"/>
    <lineage>
        <taxon>Eukaryota</taxon>
        <taxon>Viridiplantae</taxon>
        <taxon>Streptophyta</taxon>
        <taxon>Embryophyta</taxon>
        <taxon>Tracheophyta</taxon>
        <taxon>Spermatophyta</taxon>
        <taxon>Magnoliopsida</taxon>
        <taxon>Magnoliidae</taxon>
        <taxon>Laurales</taxon>
        <taxon>Lauraceae</taxon>
        <taxon>Cinnamomum</taxon>
    </lineage>
</organism>
<evidence type="ECO:0000256" key="2">
    <source>
        <dbReference type="ARBA" id="ARBA00022729"/>
    </source>
</evidence>
<comment type="catalytic activity">
    <reaction evidence="5">
        <text>a phosphate monoester + H2O = an alcohol + phosphate</text>
        <dbReference type="Rhea" id="RHEA:15017"/>
        <dbReference type="ChEBI" id="CHEBI:15377"/>
        <dbReference type="ChEBI" id="CHEBI:30879"/>
        <dbReference type="ChEBI" id="CHEBI:43474"/>
        <dbReference type="ChEBI" id="CHEBI:67140"/>
        <dbReference type="EC" id="3.1.3.2"/>
    </reaction>
</comment>
<sequence>MGLSPLCFLSSLFLLIHFQGVPAKHIPTTLEGPFAPVTHRFDQSLRQGSDDLPMNHPRLAKKVPSIFPEQIALAISSPTSMWVSWVTGDAQIGPKVTPLDPSTVASEVWYGVESGKYPFVQRGTSTIYNQFYPFADLWNYTSGIIHHVRIEGLEPAKRYFYKCGDSSLSAMSEEHSFGTLPLPNANVYPHRIAVVGDLGLTSNSTTTIDHLTQNDPSMILMVGDLTYANQYLTTGAKGVPCFSCAFPDAPIRETYQPRWDGWGRFMEPLTSRIPMMVIEGNHEIEPQIDGITFASYSTRFAVPSQESGSNSSFYYSFEAGGVHFIMLGAYIDYNATGAQYAWMKEDLQRVDRRVTPWLVATWHPPWYNSYSSHYQEFECMRQEMEALLYQHGVDIVFTGHVHAYERMNRVYNYTLDSCGPVYITVGDGGNIEKVDIDHADDPGKCPSPSDNEPEFGGVCHLNFSSGPAKGKFCWDKQPEWSAYRESSFGHGILEVINSTYALWTWHRNQDIYKERSHGDQIYIVRQPELCSARIKSVSISSNVESQIMRLRVALEKFFIFWFLKVTAKHIPTTLEGPFAPVTHRFDQSLRQGSDDLPMNHPRLAKKAPSIFPEQIALAISSPTSMWVSWVTGDAQIGPKVTPLDPSTVASEVWYGVESGKYPFLQRGTSTIYNQFYPFVGLLNYTSGIIHHVRIEGLEPAKRYFYKCGDSSLSAMSEEHSFGTLPLPNVNAYPCRIAVVGDLGLTSNSTTTIDHLTQNDPSMILMVGDLTYANQYLTTGAKGVPCFSCAFPDAPIRETYQPRWDGWGRFMEPLTSRIPMMVIEGNHEIEPQIDGITFASYLTRFAVPSQESGSNSSFYYSFNAGGVHFIMLGAYIDYNTTGAQYAWMKEDLQRVDRRVTPWLVATWHPPWYNSYSSHYQEFECMRQEMEALLYQHGVDIVFTGHVHAYERMNRVYNYTLDSCGPVYITVGDGGNIEKVDIDHADDPGKCPSPSDNKPEFGGVCHLNISSGPAKGKFCWDKQPEWSAYRESSFGHGILEVINSTYALWTWHRNQDIYKERSHGDQIYIVRQPELCSARIKSVSISFNV</sequence>